<reference evidence="3" key="1">
    <citation type="journal article" date="2021" name="Nat. Commun.">
        <title>Genetic determinants of endophytism in the Arabidopsis root mycobiome.</title>
        <authorList>
            <person name="Mesny F."/>
            <person name="Miyauchi S."/>
            <person name="Thiergart T."/>
            <person name="Pickel B."/>
            <person name="Atanasova L."/>
            <person name="Karlsson M."/>
            <person name="Huettel B."/>
            <person name="Barry K.W."/>
            <person name="Haridas S."/>
            <person name="Chen C."/>
            <person name="Bauer D."/>
            <person name="Andreopoulos W."/>
            <person name="Pangilinan J."/>
            <person name="LaButti K."/>
            <person name="Riley R."/>
            <person name="Lipzen A."/>
            <person name="Clum A."/>
            <person name="Drula E."/>
            <person name="Henrissat B."/>
            <person name="Kohler A."/>
            <person name="Grigoriev I.V."/>
            <person name="Martin F.M."/>
            <person name="Hacquard S."/>
        </authorList>
    </citation>
    <scope>NUCLEOTIDE SEQUENCE</scope>
    <source>
        <strain evidence="3">MPI-CAGE-CH-0230</strain>
    </source>
</reference>
<dbReference type="Gene3D" id="1.20.1050.10">
    <property type="match status" value="1"/>
</dbReference>
<gene>
    <name evidence="3" type="ORF">B0I36DRAFT_360168</name>
</gene>
<dbReference type="Proteomes" id="UP000756346">
    <property type="component" value="Unassembled WGS sequence"/>
</dbReference>
<sequence>MASQQYILYDLASKPPQKAWSLNPWKTRLNLNYKKVDYKTVWLDYPELKSNLQPHFKQELELYTSPTVAFPNGEYVADSWVIAQKLEKEHPEPSLHLDAPYVAKVQDIVAKIMPHLKGITASQVFKNLLNEASFDYWRKTREERIGMTLEQAEAERTGLKVWQEAEAEFKEVSSWLKENEGPFFLGSEPSFADFQWAGFLLFWQRVGNGNYEHFKTVVGSDISVHERLLEAVKPWSARDDY</sequence>
<protein>
    <submittedName>
        <fullName evidence="3">Thioredoxin-like protein</fullName>
    </submittedName>
</protein>
<dbReference type="OrthoDB" id="4951845at2759"/>
<organism evidence="3 4">
    <name type="scientific">Microdochium trichocladiopsis</name>
    <dbReference type="NCBI Taxonomy" id="1682393"/>
    <lineage>
        <taxon>Eukaryota</taxon>
        <taxon>Fungi</taxon>
        <taxon>Dikarya</taxon>
        <taxon>Ascomycota</taxon>
        <taxon>Pezizomycotina</taxon>
        <taxon>Sordariomycetes</taxon>
        <taxon>Xylariomycetidae</taxon>
        <taxon>Xylariales</taxon>
        <taxon>Microdochiaceae</taxon>
        <taxon>Microdochium</taxon>
    </lineage>
</organism>
<dbReference type="CDD" id="cd03038">
    <property type="entry name" value="GST_N_etherase_LigE"/>
    <property type="match status" value="1"/>
</dbReference>
<dbReference type="GeneID" id="70187805"/>
<comment type="caution">
    <text evidence="3">The sequence shown here is derived from an EMBL/GenBank/DDBJ whole genome shotgun (WGS) entry which is preliminary data.</text>
</comment>
<dbReference type="RefSeq" id="XP_046014764.1">
    <property type="nucleotide sequence ID" value="XM_046158259.1"/>
</dbReference>
<dbReference type="InterPro" id="IPR004045">
    <property type="entry name" value="Glutathione_S-Trfase_N"/>
</dbReference>
<dbReference type="AlphaFoldDB" id="A0A9P8YA82"/>
<evidence type="ECO:0000259" key="2">
    <source>
        <dbReference type="Pfam" id="PF22041"/>
    </source>
</evidence>
<dbReference type="Pfam" id="PF13409">
    <property type="entry name" value="GST_N_2"/>
    <property type="match status" value="1"/>
</dbReference>
<dbReference type="InterPro" id="IPR036282">
    <property type="entry name" value="Glutathione-S-Trfase_C_sf"/>
</dbReference>
<dbReference type="InterPro" id="IPR054416">
    <property type="entry name" value="GST_UstS-like_C"/>
</dbReference>
<dbReference type="Gene3D" id="3.40.30.10">
    <property type="entry name" value="Glutaredoxin"/>
    <property type="match status" value="1"/>
</dbReference>
<dbReference type="SUPFAM" id="SSF52833">
    <property type="entry name" value="Thioredoxin-like"/>
    <property type="match status" value="1"/>
</dbReference>
<evidence type="ECO:0000313" key="3">
    <source>
        <dbReference type="EMBL" id="KAH7034671.1"/>
    </source>
</evidence>
<evidence type="ECO:0000313" key="4">
    <source>
        <dbReference type="Proteomes" id="UP000756346"/>
    </source>
</evidence>
<dbReference type="EMBL" id="JAGTJQ010000003">
    <property type="protein sequence ID" value="KAH7034671.1"/>
    <property type="molecule type" value="Genomic_DNA"/>
</dbReference>
<feature type="domain" description="GST N-terminal" evidence="1">
    <location>
        <begin position="20"/>
        <end position="88"/>
    </location>
</feature>
<dbReference type="Pfam" id="PF22041">
    <property type="entry name" value="GST_C_7"/>
    <property type="match status" value="1"/>
</dbReference>
<dbReference type="SUPFAM" id="SSF47616">
    <property type="entry name" value="GST C-terminal domain-like"/>
    <property type="match status" value="1"/>
</dbReference>
<feature type="domain" description="Glutathione S-transferase UstS-like C-terminal" evidence="2">
    <location>
        <begin position="111"/>
        <end position="235"/>
    </location>
</feature>
<keyword evidence="4" id="KW-1185">Reference proteome</keyword>
<dbReference type="InterPro" id="IPR036249">
    <property type="entry name" value="Thioredoxin-like_sf"/>
</dbReference>
<accession>A0A9P8YA82</accession>
<name>A0A9P8YA82_9PEZI</name>
<proteinExistence type="predicted"/>
<evidence type="ECO:0000259" key="1">
    <source>
        <dbReference type="Pfam" id="PF13409"/>
    </source>
</evidence>